<dbReference type="EC" id="3.5.4.26" evidence="13"/>
<dbReference type="InterPro" id="IPR002125">
    <property type="entry name" value="CMP_dCMP_dom"/>
</dbReference>
<dbReference type="GO" id="GO:0050661">
    <property type="term" value="F:NADP binding"/>
    <property type="evidence" value="ECO:0007669"/>
    <property type="project" value="InterPro"/>
</dbReference>
<feature type="binding site" evidence="15">
    <location>
        <position position="209"/>
    </location>
    <ligand>
        <name>NADP(+)</name>
        <dbReference type="ChEBI" id="CHEBI:58349"/>
    </ligand>
</feature>
<dbReference type="AlphaFoldDB" id="A0A560FKH9"/>
<comment type="pathway">
    <text evidence="2 13">Cofactor biosynthesis; riboflavin biosynthesis; 5-amino-6-(D-ribitylamino)uracil from GTP: step 2/4.</text>
</comment>
<dbReference type="InterPro" id="IPR016192">
    <property type="entry name" value="APOBEC/CMP_deaminase_Zn-bd"/>
</dbReference>
<evidence type="ECO:0000256" key="4">
    <source>
        <dbReference type="ARBA" id="ARBA00005259"/>
    </source>
</evidence>
<evidence type="ECO:0000256" key="11">
    <source>
        <dbReference type="ARBA" id="ARBA00023002"/>
    </source>
</evidence>
<name>A0A560FKH9_9PROT</name>
<dbReference type="FunFam" id="3.40.140.10:FF:000025">
    <property type="entry name" value="Riboflavin biosynthesis protein RibD"/>
    <property type="match status" value="1"/>
</dbReference>
<dbReference type="Gene3D" id="3.40.140.10">
    <property type="entry name" value="Cytidine Deaminase, domain 2"/>
    <property type="match status" value="1"/>
</dbReference>
<keyword evidence="10 13" id="KW-0521">NADP</keyword>
<dbReference type="NCBIfam" id="TIGR00227">
    <property type="entry name" value="ribD_Cterm"/>
    <property type="match status" value="1"/>
</dbReference>
<dbReference type="PROSITE" id="PS00903">
    <property type="entry name" value="CYT_DCMP_DEAMINASES_1"/>
    <property type="match status" value="1"/>
</dbReference>
<evidence type="ECO:0000313" key="19">
    <source>
        <dbReference type="Proteomes" id="UP000319859"/>
    </source>
</evidence>
<dbReference type="InterPro" id="IPR024072">
    <property type="entry name" value="DHFR-like_dom_sf"/>
</dbReference>
<evidence type="ECO:0000313" key="18">
    <source>
        <dbReference type="EMBL" id="TWB22112.1"/>
    </source>
</evidence>
<evidence type="ECO:0000256" key="6">
    <source>
        <dbReference type="ARBA" id="ARBA00022619"/>
    </source>
</evidence>
<dbReference type="Pfam" id="PF01872">
    <property type="entry name" value="RibD_C"/>
    <property type="match status" value="1"/>
</dbReference>
<proteinExistence type="inferred from homology"/>
<accession>A0A560FKH9</accession>
<evidence type="ECO:0000256" key="12">
    <source>
        <dbReference type="ARBA" id="ARBA00023268"/>
    </source>
</evidence>
<dbReference type="GO" id="GO:0008270">
    <property type="term" value="F:zinc ion binding"/>
    <property type="evidence" value="ECO:0007669"/>
    <property type="project" value="InterPro"/>
</dbReference>
<keyword evidence="9 13" id="KW-0862">Zinc</keyword>
<feature type="binding site" evidence="16">
    <location>
        <position position="93"/>
    </location>
    <ligand>
        <name>Zn(2+)</name>
        <dbReference type="ChEBI" id="CHEBI:29105"/>
        <note>catalytic</note>
    </ligand>
</feature>
<organism evidence="18 19">
    <name type="scientific">Nitrospirillum amazonense</name>
    <dbReference type="NCBI Taxonomy" id="28077"/>
    <lineage>
        <taxon>Bacteria</taxon>
        <taxon>Pseudomonadati</taxon>
        <taxon>Pseudomonadota</taxon>
        <taxon>Alphaproteobacteria</taxon>
        <taxon>Rhodospirillales</taxon>
        <taxon>Azospirillaceae</taxon>
        <taxon>Nitrospirillum</taxon>
    </lineage>
</organism>
<feature type="binding site" evidence="15">
    <location>
        <position position="205"/>
    </location>
    <ligand>
        <name>NADP(+)</name>
        <dbReference type="ChEBI" id="CHEBI:58349"/>
    </ligand>
</feature>
<evidence type="ECO:0000256" key="3">
    <source>
        <dbReference type="ARBA" id="ARBA00004910"/>
    </source>
</evidence>
<dbReference type="Pfam" id="PF00383">
    <property type="entry name" value="dCMP_cyt_deam_1"/>
    <property type="match status" value="1"/>
</dbReference>
<feature type="binding site" evidence="16">
    <location>
        <position position="59"/>
    </location>
    <ligand>
        <name>Zn(2+)</name>
        <dbReference type="ChEBI" id="CHEBI:29105"/>
        <note>catalytic</note>
    </ligand>
</feature>
<dbReference type="PIRSF" id="PIRSF006769">
    <property type="entry name" value="RibD"/>
    <property type="match status" value="1"/>
</dbReference>
<dbReference type="PANTHER" id="PTHR38011:SF7">
    <property type="entry name" value="2,5-DIAMINO-6-RIBOSYLAMINO-4(3H)-PYRIMIDINONE 5'-PHOSPHATE REDUCTASE"/>
    <property type="match status" value="1"/>
</dbReference>
<sequence>MSTLHIQFDSDDVAHMRAALSLAARGLGRCWPNPAVGCVIVKDGRVVGRGWTQPGGRPHAETVALAQAGNAAEGATAYVTLEPCSHVGKTPPCADALVAAGIRRVVVAIGDPDPRVSGRGIARLRDAGIAVELGLLEDEARLVTEGFLRRVTEGRPMVTLKLATTLDGRIATKAHESQWITGPVARSWGHGLRSIHDAIMVGIGTALADDPELTCRLPGLEDRSPIRIVVDRRLRLPLTSRLVCDARRVPVWVATLAGGDTTRRRAYQECGVDIIEIPADADGVMPLADVLAALGTRGLTRVLVEGGAQLAASLFKEDLVDRLEWYRTAKVIGGDGLAAAHGFGLERLNAAPRFTLVDVRPAGDDKAESYRRTG</sequence>
<feature type="binding site" evidence="16">
    <location>
        <position position="84"/>
    </location>
    <ligand>
        <name>Zn(2+)</name>
        <dbReference type="ChEBI" id="CHEBI:29105"/>
        <note>catalytic</note>
    </ligand>
</feature>
<dbReference type="UniPathway" id="UPA00275">
    <property type="reaction ID" value="UER00401"/>
</dbReference>
<evidence type="ECO:0000256" key="10">
    <source>
        <dbReference type="ARBA" id="ARBA00022857"/>
    </source>
</evidence>
<dbReference type="InterPro" id="IPR004794">
    <property type="entry name" value="Eubact_RibD"/>
</dbReference>
<feature type="active site" description="Proton donor" evidence="14">
    <location>
        <position position="61"/>
    </location>
</feature>
<gene>
    <name evidence="18" type="ORF">FBZ89_104361</name>
</gene>
<evidence type="ECO:0000256" key="5">
    <source>
        <dbReference type="ARBA" id="ARBA00007417"/>
    </source>
</evidence>
<feature type="binding site" evidence="15">
    <location>
        <position position="305"/>
    </location>
    <ligand>
        <name>substrate</name>
    </ligand>
</feature>
<evidence type="ECO:0000256" key="2">
    <source>
        <dbReference type="ARBA" id="ARBA00004882"/>
    </source>
</evidence>
<dbReference type="CDD" id="cd01284">
    <property type="entry name" value="Riboflavin_deaminase-reductase"/>
    <property type="match status" value="1"/>
</dbReference>
<feature type="binding site" evidence="15">
    <location>
        <position position="177"/>
    </location>
    <ligand>
        <name>substrate</name>
    </ligand>
</feature>
<feature type="binding site" evidence="15">
    <location>
        <begin position="307"/>
        <end position="313"/>
    </location>
    <ligand>
        <name>NADP(+)</name>
        <dbReference type="ChEBI" id="CHEBI:58349"/>
    </ligand>
</feature>
<evidence type="ECO:0000256" key="9">
    <source>
        <dbReference type="ARBA" id="ARBA00022833"/>
    </source>
</evidence>
<dbReference type="PANTHER" id="PTHR38011">
    <property type="entry name" value="DIHYDROFOLATE REDUCTASE FAMILY PROTEIN (AFU_ORTHOLOGUE AFUA_8G06820)"/>
    <property type="match status" value="1"/>
</dbReference>
<keyword evidence="6 13" id="KW-0686">Riboflavin biosynthesis</keyword>
<comment type="similarity">
    <text evidence="5 13">In the C-terminal section; belongs to the HTP reductase family.</text>
</comment>
<evidence type="ECO:0000256" key="1">
    <source>
        <dbReference type="ARBA" id="ARBA00002151"/>
    </source>
</evidence>
<comment type="cofactor">
    <cofactor evidence="13 16">
        <name>Zn(2+)</name>
        <dbReference type="ChEBI" id="CHEBI:29105"/>
    </cofactor>
    <text evidence="13 16">Binds 1 zinc ion.</text>
</comment>
<dbReference type="EMBL" id="VITN01000004">
    <property type="protein sequence ID" value="TWB22112.1"/>
    <property type="molecule type" value="Genomic_DNA"/>
</dbReference>
<evidence type="ECO:0000259" key="17">
    <source>
        <dbReference type="PROSITE" id="PS51747"/>
    </source>
</evidence>
<dbReference type="GO" id="GO:0008703">
    <property type="term" value="F:5-amino-6-(5-phosphoribosylamino)uracil reductase activity"/>
    <property type="evidence" value="ECO:0007669"/>
    <property type="project" value="UniProtKB-EC"/>
</dbReference>
<comment type="caution">
    <text evidence="18">The sequence shown here is derived from an EMBL/GenBank/DDBJ whole genome shotgun (WGS) entry which is preliminary data.</text>
</comment>
<keyword evidence="8 13" id="KW-0378">Hydrolase</keyword>
<dbReference type="GO" id="GO:0008835">
    <property type="term" value="F:diaminohydroxyphosphoribosylaminopyrimidine deaminase activity"/>
    <property type="evidence" value="ECO:0007669"/>
    <property type="project" value="UniProtKB-EC"/>
</dbReference>
<dbReference type="InterPro" id="IPR016193">
    <property type="entry name" value="Cytidine_deaminase-like"/>
</dbReference>
<dbReference type="EC" id="1.1.1.193" evidence="13"/>
<protein>
    <recommendedName>
        <fullName evidence="13">Riboflavin biosynthesis protein RibD</fullName>
    </recommendedName>
    <domain>
        <recommendedName>
            <fullName evidence="13">Diaminohydroxyphosphoribosylaminopyrimidine deaminase</fullName>
            <shortName evidence="13">DRAP deaminase</shortName>
            <ecNumber evidence="13">3.5.4.26</ecNumber>
        </recommendedName>
        <alternativeName>
            <fullName evidence="13">Riboflavin-specific deaminase</fullName>
        </alternativeName>
    </domain>
    <domain>
        <recommendedName>
            <fullName evidence="13">5-amino-6-(5-phosphoribosylamino)uracil reductase</fullName>
            <ecNumber evidence="13">1.1.1.193</ecNumber>
        </recommendedName>
        <alternativeName>
            <fullName evidence="13">HTP reductase</fullName>
        </alternativeName>
    </domain>
</protein>
<dbReference type="Gene3D" id="3.40.430.10">
    <property type="entry name" value="Dihydrofolate Reductase, subunit A"/>
    <property type="match status" value="1"/>
</dbReference>
<dbReference type="InterPro" id="IPR002734">
    <property type="entry name" value="RibDG_C"/>
</dbReference>
<feature type="binding site" evidence="15">
    <location>
        <position position="163"/>
    </location>
    <ligand>
        <name>NADP(+)</name>
        <dbReference type="ChEBI" id="CHEBI:58349"/>
    </ligand>
</feature>
<evidence type="ECO:0000256" key="15">
    <source>
        <dbReference type="PIRSR" id="PIRSR006769-2"/>
    </source>
</evidence>
<comment type="catalytic activity">
    <reaction evidence="13">
        <text>5-amino-6-(5-phospho-D-ribitylamino)uracil + NADP(+) = 5-amino-6-(5-phospho-D-ribosylamino)uracil + NADPH + H(+)</text>
        <dbReference type="Rhea" id="RHEA:17845"/>
        <dbReference type="ChEBI" id="CHEBI:15378"/>
        <dbReference type="ChEBI" id="CHEBI:57783"/>
        <dbReference type="ChEBI" id="CHEBI:58349"/>
        <dbReference type="ChEBI" id="CHEBI:58421"/>
        <dbReference type="ChEBI" id="CHEBI:58453"/>
        <dbReference type="EC" id="1.1.1.193"/>
    </reaction>
</comment>
<evidence type="ECO:0000256" key="13">
    <source>
        <dbReference type="PIRNR" id="PIRNR006769"/>
    </source>
</evidence>
<comment type="function">
    <text evidence="1 13">Converts 2,5-diamino-6-(ribosylamino)-4(3h)-pyrimidinone 5'-phosphate into 5-amino-6-(ribosylamino)-2,4(1h,3h)-pyrimidinedione 5'-phosphate.</text>
</comment>
<comment type="similarity">
    <text evidence="4 13">In the N-terminal section; belongs to the cytidine and deoxycytidylate deaminase family.</text>
</comment>
<evidence type="ECO:0000256" key="7">
    <source>
        <dbReference type="ARBA" id="ARBA00022723"/>
    </source>
</evidence>
<feature type="binding site" evidence="15">
    <location>
        <position position="193"/>
    </location>
    <ligand>
        <name>substrate</name>
    </ligand>
</feature>
<keyword evidence="12" id="KW-0511">Multifunctional enzyme</keyword>
<evidence type="ECO:0000256" key="16">
    <source>
        <dbReference type="PIRSR" id="PIRSR006769-3"/>
    </source>
</evidence>
<dbReference type="NCBIfam" id="TIGR00326">
    <property type="entry name" value="eubact_ribD"/>
    <property type="match status" value="1"/>
</dbReference>
<dbReference type="GO" id="GO:0009231">
    <property type="term" value="P:riboflavin biosynthetic process"/>
    <property type="evidence" value="ECO:0007669"/>
    <property type="project" value="UniProtKB-UniPathway"/>
</dbReference>
<keyword evidence="7 13" id="KW-0479">Metal-binding</keyword>
<feature type="domain" description="CMP/dCMP-type deaminase" evidence="17">
    <location>
        <begin position="10"/>
        <end position="132"/>
    </location>
</feature>
<evidence type="ECO:0000256" key="14">
    <source>
        <dbReference type="PIRSR" id="PIRSR006769-1"/>
    </source>
</evidence>
<evidence type="ECO:0000256" key="8">
    <source>
        <dbReference type="ARBA" id="ARBA00022801"/>
    </source>
</evidence>
<feature type="binding site" evidence="15">
    <location>
        <position position="179"/>
    </location>
    <ligand>
        <name>NADP(+)</name>
        <dbReference type="ChEBI" id="CHEBI:58349"/>
    </ligand>
</feature>
<dbReference type="InterPro" id="IPR011549">
    <property type="entry name" value="RibD_C"/>
</dbReference>
<feature type="binding site" evidence="15">
    <location>
        <position position="213"/>
    </location>
    <ligand>
        <name>substrate</name>
    </ligand>
</feature>
<reference evidence="18 19" key="1">
    <citation type="submission" date="2019-06" db="EMBL/GenBank/DDBJ databases">
        <title>Genomic Encyclopedia of Type Strains, Phase IV (KMG-V): Genome sequencing to study the core and pangenomes of soil and plant-associated prokaryotes.</title>
        <authorList>
            <person name="Whitman W."/>
        </authorList>
    </citation>
    <scope>NUCLEOTIDE SEQUENCE [LARGE SCALE GENOMIC DNA]</scope>
    <source>
        <strain evidence="18 19">BR 11880</strain>
    </source>
</reference>
<dbReference type="InterPro" id="IPR050765">
    <property type="entry name" value="Riboflavin_Biosynth_HTPR"/>
</dbReference>
<comment type="pathway">
    <text evidence="3 13">Cofactor biosynthesis; riboflavin biosynthesis; 5-amino-6-(D-ribitylamino)uracil from GTP: step 3/4.</text>
</comment>
<dbReference type="Proteomes" id="UP000319859">
    <property type="component" value="Unassembled WGS sequence"/>
</dbReference>
<dbReference type="SUPFAM" id="SSF53927">
    <property type="entry name" value="Cytidine deaminase-like"/>
    <property type="match status" value="1"/>
</dbReference>
<dbReference type="RefSeq" id="WP_246172109.1">
    <property type="nucleotide sequence ID" value="NZ_VITN01000004.1"/>
</dbReference>
<feature type="binding site" evidence="15">
    <location>
        <position position="216"/>
    </location>
    <ligand>
        <name>substrate</name>
    </ligand>
</feature>
<dbReference type="SUPFAM" id="SSF53597">
    <property type="entry name" value="Dihydrofolate reductase-like"/>
    <property type="match status" value="1"/>
</dbReference>
<dbReference type="PROSITE" id="PS51747">
    <property type="entry name" value="CYT_DCMP_DEAMINASES_2"/>
    <property type="match status" value="1"/>
</dbReference>
<keyword evidence="11 13" id="KW-0560">Oxidoreductase</keyword>
<comment type="catalytic activity">
    <reaction evidence="13">
        <text>2,5-diamino-6-hydroxy-4-(5-phosphoribosylamino)-pyrimidine + H2O + H(+) = 5-amino-6-(5-phospho-D-ribosylamino)uracil + NH4(+)</text>
        <dbReference type="Rhea" id="RHEA:21868"/>
        <dbReference type="ChEBI" id="CHEBI:15377"/>
        <dbReference type="ChEBI" id="CHEBI:15378"/>
        <dbReference type="ChEBI" id="CHEBI:28938"/>
        <dbReference type="ChEBI" id="CHEBI:58453"/>
        <dbReference type="ChEBI" id="CHEBI:58614"/>
        <dbReference type="EC" id="3.5.4.26"/>
    </reaction>
</comment>